<feature type="transmembrane region" description="Helical" evidence="2">
    <location>
        <begin position="66"/>
        <end position="87"/>
    </location>
</feature>
<evidence type="ECO:0000313" key="4">
    <source>
        <dbReference type="Proteomes" id="UP000320244"/>
    </source>
</evidence>
<dbReference type="AlphaFoldDB" id="A0A563E764"/>
<accession>A0A563E764</accession>
<organism evidence="3 4">
    <name type="scientific">Leekyejoonella antrihumi</name>
    <dbReference type="NCBI Taxonomy" id="1660198"/>
    <lineage>
        <taxon>Bacteria</taxon>
        <taxon>Bacillati</taxon>
        <taxon>Actinomycetota</taxon>
        <taxon>Actinomycetes</taxon>
        <taxon>Micrococcales</taxon>
        <taxon>Dermacoccaceae</taxon>
        <taxon>Leekyejoonella</taxon>
    </lineage>
</organism>
<dbReference type="RefSeq" id="WP_146315331.1">
    <property type="nucleotide sequence ID" value="NZ_VCQV01000003.1"/>
</dbReference>
<feature type="compositionally biased region" description="Polar residues" evidence="1">
    <location>
        <begin position="97"/>
        <end position="108"/>
    </location>
</feature>
<evidence type="ECO:0000256" key="2">
    <source>
        <dbReference type="SAM" id="Phobius"/>
    </source>
</evidence>
<reference evidence="3 4" key="1">
    <citation type="submission" date="2019-05" db="EMBL/GenBank/DDBJ databases">
        <authorList>
            <person name="Lee S.D."/>
        </authorList>
    </citation>
    <scope>NUCLEOTIDE SEQUENCE [LARGE SCALE GENOMIC DNA]</scope>
    <source>
        <strain evidence="3 4">C5-26</strain>
    </source>
</reference>
<dbReference type="OrthoDB" id="4838646at2"/>
<evidence type="ECO:0008006" key="5">
    <source>
        <dbReference type="Google" id="ProtNLM"/>
    </source>
</evidence>
<dbReference type="Proteomes" id="UP000320244">
    <property type="component" value="Unassembled WGS sequence"/>
</dbReference>
<dbReference type="EMBL" id="VCQV01000003">
    <property type="protein sequence ID" value="TWP38337.1"/>
    <property type="molecule type" value="Genomic_DNA"/>
</dbReference>
<gene>
    <name evidence="3" type="ORF">FGL98_03775</name>
</gene>
<evidence type="ECO:0000313" key="3">
    <source>
        <dbReference type="EMBL" id="TWP38337.1"/>
    </source>
</evidence>
<feature type="compositionally biased region" description="Low complexity" evidence="1">
    <location>
        <begin position="109"/>
        <end position="122"/>
    </location>
</feature>
<proteinExistence type="predicted"/>
<comment type="caution">
    <text evidence="3">The sequence shown here is derived from an EMBL/GenBank/DDBJ whole genome shotgun (WGS) entry which is preliminary data.</text>
</comment>
<evidence type="ECO:0000256" key="1">
    <source>
        <dbReference type="SAM" id="MobiDB-lite"/>
    </source>
</evidence>
<keyword evidence="2" id="KW-0812">Transmembrane</keyword>
<protein>
    <recommendedName>
        <fullName evidence="5">Integral membrane protein</fullName>
    </recommendedName>
</protein>
<keyword evidence="4" id="KW-1185">Reference proteome</keyword>
<keyword evidence="2" id="KW-1133">Transmembrane helix</keyword>
<keyword evidence="2" id="KW-0472">Membrane</keyword>
<name>A0A563E764_9MICO</name>
<sequence length="122" mass="12850">MELLLMLLLPLPIGLFVKNKIVGYLIYVAAHGFAFTFQSTVLLLAWVGGDTSAFGPYPDASAANVWPYGAVNLLIFLVGIGLVALGHRLTARRTAKRQATSGASTATGSVVSSDRSVRSRGA</sequence>
<feature type="transmembrane region" description="Helical" evidence="2">
    <location>
        <begin position="21"/>
        <end position="46"/>
    </location>
</feature>
<reference evidence="3 4" key="2">
    <citation type="submission" date="2019-08" db="EMBL/GenBank/DDBJ databases">
        <title>Jejuicoccus antrihumi gen. nov., sp. nov., a new member of the family Dermacoccaceae isolated from a cave.</title>
        <authorList>
            <person name="Schumann P."/>
            <person name="Kim I.S."/>
        </authorList>
    </citation>
    <scope>NUCLEOTIDE SEQUENCE [LARGE SCALE GENOMIC DNA]</scope>
    <source>
        <strain evidence="3 4">C5-26</strain>
    </source>
</reference>
<feature type="region of interest" description="Disordered" evidence="1">
    <location>
        <begin position="93"/>
        <end position="122"/>
    </location>
</feature>